<feature type="domain" description="PAC" evidence="3">
    <location>
        <begin position="51"/>
        <end position="106"/>
    </location>
</feature>
<dbReference type="InterPro" id="IPR035965">
    <property type="entry name" value="PAS-like_dom_sf"/>
</dbReference>
<evidence type="ECO:0000256" key="1">
    <source>
        <dbReference type="SAM" id="Coils"/>
    </source>
</evidence>
<feature type="region of interest" description="Disordered" evidence="2">
    <location>
        <begin position="1"/>
        <end position="22"/>
    </location>
</feature>
<dbReference type="PROSITE" id="PS50113">
    <property type="entry name" value="PAC"/>
    <property type="match status" value="1"/>
</dbReference>
<dbReference type="InterPro" id="IPR013656">
    <property type="entry name" value="PAS_4"/>
</dbReference>
<dbReference type="AlphaFoldDB" id="A0A974P5G3"/>
<dbReference type="EMBL" id="CP068570">
    <property type="protein sequence ID" value="QQZ50760.1"/>
    <property type="molecule type" value="Genomic_DNA"/>
</dbReference>
<dbReference type="Pfam" id="PF08448">
    <property type="entry name" value="PAS_4"/>
    <property type="match status" value="1"/>
</dbReference>
<dbReference type="InterPro" id="IPR013655">
    <property type="entry name" value="PAS_fold_3"/>
</dbReference>
<accession>A0A974P5G3</accession>
<dbReference type="InterPro" id="IPR000014">
    <property type="entry name" value="PAS"/>
</dbReference>
<dbReference type="SUPFAM" id="SSF55785">
    <property type="entry name" value="PYP-like sensor domain (PAS domain)"/>
    <property type="match status" value="2"/>
</dbReference>
<organism evidence="4">
    <name type="scientific">Phenylobacterium glaciei</name>
    <dbReference type="NCBI Taxonomy" id="2803784"/>
    <lineage>
        <taxon>Bacteria</taxon>
        <taxon>Pseudomonadati</taxon>
        <taxon>Pseudomonadota</taxon>
        <taxon>Alphaproteobacteria</taxon>
        <taxon>Caulobacterales</taxon>
        <taxon>Caulobacteraceae</taxon>
        <taxon>Phenylobacterium</taxon>
    </lineage>
</organism>
<keyword evidence="1" id="KW-0175">Coiled coil</keyword>
<evidence type="ECO:0000256" key="2">
    <source>
        <dbReference type="SAM" id="MobiDB-lite"/>
    </source>
</evidence>
<dbReference type="Pfam" id="PF08447">
    <property type="entry name" value="PAS_3"/>
    <property type="match status" value="1"/>
</dbReference>
<evidence type="ECO:0000313" key="4">
    <source>
        <dbReference type="EMBL" id="QQZ50760.1"/>
    </source>
</evidence>
<feature type="coiled-coil region" evidence="1">
    <location>
        <begin position="94"/>
        <end position="121"/>
    </location>
</feature>
<dbReference type="CDD" id="cd00130">
    <property type="entry name" value="PAS"/>
    <property type="match status" value="2"/>
</dbReference>
<proteinExistence type="predicted"/>
<reference evidence="4" key="1">
    <citation type="submission" date="2021-01" db="EMBL/GenBank/DDBJ databases">
        <title>Genome sequence of Phenylobacterium sp. 20VBR1 isolated from a valley glaceir, Ny-Alesund, Svalbard.</title>
        <authorList>
            <person name="Thomas F.A."/>
            <person name="Krishnan K.P."/>
            <person name="Sinha R.K."/>
        </authorList>
    </citation>
    <scope>NUCLEOTIDE SEQUENCE</scope>
    <source>
        <strain evidence="4">20VBR1</strain>
    </source>
</reference>
<evidence type="ECO:0000259" key="3">
    <source>
        <dbReference type="PROSITE" id="PS50113"/>
    </source>
</evidence>
<gene>
    <name evidence="4" type="ORF">JKL49_05155</name>
</gene>
<dbReference type="InterPro" id="IPR000700">
    <property type="entry name" value="PAS-assoc_C"/>
</dbReference>
<protein>
    <submittedName>
        <fullName evidence="4">PAS domain-containing protein</fullName>
    </submittedName>
</protein>
<dbReference type="Gene3D" id="3.30.450.20">
    <property type="entry name" value="PAS domain"/>
    <property type="match status" value="2"/>
</dbReference>
<name>A0A974P5G3_9CAUL</name>
<sequence length="233" mass="26706">MHGRQGDAGHPGQPRWRAQRQSEDVAGQSLYEAYPDTQRWAPVYNRCLKGQQVQHDRVPVNLPDGRHLWARVEINPWREADGEIGGLLIMSVDVTRTAEALEEAKRNEERLKLALEIGELRMWEMDWKRRELTGAGYQSPQAGEVDGSTYEELDADIWRAVHPADREGATRAWDAYIEGGAPFRQVYRMPQMDGPHQWHYSACEAIRDERGRIVRVLGCCAISTRKSAANWSW</sequence>